<evidence type="ECO:0000313" key="2">
    <source>
        <dbReference type="EMBL" id="SES98981.1"/>
    </source>
</evidence>
<organism evidence="2 3">
    <name type="scientific">Anaerobranca gottschalkii DSM 13577</name>
    <dbReference type="NCBI Taxonomy" id="1120990"/>
    <lineage>
        <taxon>Bacteria</taxon>
        <taxon>Bacillati</taxon>
        <taxon>Bacillota</taxon>
        <taxon>Clostridia</taxon>
        <taxon>Eubacteriales</taxon>
        <taxon>Proteinivoracaceae</taxon>
        <taxon>Anaerobranca</taxon>
    </lineage>
</organism>
<dbReference type="STRING" id="1120990.SAMN03080614_102816"/>
<dbReference type="InterPro" id="IPR036291">
    <property type="entry name" value="NAD(P)-bd_dom_sf"/>
</dbReference>
<keyword evidence="3" id="KW-1185">Reference proteome</keyword>
<name>A0A1I0AX16_9FIRM</name>
<accession>A0A1I0AX16</accession>
<reference evidence="3" key="1">
    <citation type="submission" date="2016-10" db="EMBL/GenBank/DDBJ databases">
        <authorList>
            <person name="Varghese N."/>
            <person name="Submissions S."/>
        </authorList>
    </citation>
    <scope>NUCLEOTIDE SEQUENCE [LARGE SCALE GENOMIC DNA]</scope>
    <source>
        <strain evidence="3">DSM 13577</strain>
    </source>
</reference>
<evidence type="ECO:0000313" key="3">
    <source>
        <dbReference type="Proteomes" id="UP000243819"/>
    </source>
</evidence>
<dbReference type="InterPro" id="IPR003781">
    <property type="entry name" value="CoA-bd"/>
</dbReference>
<dbReference type="SMART" id="SM00881">
    <property type="entry name" value="CoA_binding"/>
    <property type="match status" value="1"/>
</dbReference>
<dbReference type="RefSeq" id="WP_091350869.1">
    <property type="nucleotide sequence ID" value="NZ_FOIF01000028.1"/>
</dbReference>
<evidence type="ECO:0000259" key="1">
    <source>
        <dbReference type="SMART" id="SM00881"/>
    </source>
</evidence>
<protein>
    <recommendedName>
        <fullName evidence="1">CoA-binding domain-containing protein</fullName>
    </recommendedName>
</protein>
<dbReference type="Proteomes" id="UP000243819">
    <property type="component" value="Unassembled WGS sequence"/>
</dbReference>
<dbReference type="AlphaFoldDB" id="A0A1I0AX16"/>
<dbReference type="Gene3D" id="3.40.50.720">
    <property type="entry name" value="NAD(P)-binding Rossmann-like Domain"/>
    <property type="match status" value="1"/>
</dbReference>
<gene>
    <name evidence="2" type="ORF">SAMN03080614_102816</name>
</gene>
<dbReference type="PANTHER" id="PTHR33303">
    <property type="entry name" value="CYTOPLASMIC PROTEIN-RELATED"/>
    <property type="match status" value="1"/>
</dbReference>
<dbReference type="PANTHER" id="PTHR33303:SF2">
    <property type="entry name" value="COA-BINDING DOMAIN-CONTAINING PROTEIN"/>
    <property type="match status" value="1"/>
</dbReference>
<feature type="domain" description="CoA-binding" evidence="1">
    <location>
        <begin position="7"/>
        <end position="99"/>
    </location>
</feature>
<dbReference type="Pfam" id="PF13380">
    <property type="entry name" value="CoA_binding_2"/>
    <property type="match status" value="1"/>
</dbReference>
<dbReference type="SUPFAM" id="SSF51735">
    <property type="entry name" value="NAD(P)-binding Rossmann-fold domains"/>
    <property type="match status" value="1"/>
</dbReference>
<dbReference type="OrthoDB" id="9804695at2"/>
<sequence length="128" mass="14158">MADKKQVIKAKVWAVLGASNDPEKFGYKITQALKEKGKTVYPLNPKEGEILGLKAYKDLKQLPEIPDVIDFVVPKPIGLQVIDSGIIPKSTILWFQPGSFDQELVDYAQAKGYDVVADGCVLVELRNI</sequence>
<dbReference type="EMBL" id="FOIF01000028">
    <property type="protein sequence ID" value="SES98981.1"/>
    <property type="molecule type" value="Genomic_DNA"/>
</dbReference>
<proteinExistence type="predicted"/>